<dbReference type="GO" id="GO:0003824">
    <property type="term" value="F:catalytic activity"/>
    <property type="evidence" value="ECO:0007669"/>
    <property type="project" value="InterPro"/>
</dbReference>
<reference evidence="2" key="2">
    <citation type="submission" date="2017-10" db="EMBL/GenBank/DDBJ databases">
        <title>Ladona fulva Genome sequencing and assembly.</title>
        <authorList>
            <person name="Murali S."/>
            <person name="Richards S."/>
            <person name="Bandaranaike D."/>
            <person name="Bellair M."/>
            <person name="Blankenburg K."/>
            <person name="Chao H."/>
            <person name="Dinh H."/>
            <person name="Doddapaneni H."/>
            <person name="Dugan-Rocha S."/>
            <person name="Elkadiri S."/>
            <person name="Gnanaolivu R."/>
            <person name="Hernandez B."/>
            <person name="Skinner E."/>
            <person name="Javaid M."/>
            <person name="Lee S."/>
            <person name="Li M."/>
            <person name="Ming W."/>
            <person name="Munidasa M."/>
            <person name="Muniz J."/>
            <person name="Nguyen L."/>
            <person name="Hughes D."/>
            <person name="Osuji N."/>
            <person name="Pu L.-L."/>
            <person name="Puazo M."/>
            <person name="Qu C."/>
            <person name="Quiroz J."/>
            <person name="Raj R."/>
            <person name="Weissenberger G."/>
            <person name="Xin Y."/>
            <person name="Zou X."/>
            <person name="Han Y."/>
            <person name="Worley K."/>
            <person name="Muzny D."/>
            <person name="Gibbs R."/>
        </authorList>
    </citation>
    <scope>NUCLEOTIDE SEQUENCE</scope>
    <source>
        <strain evidence="2">Sampled in the wild</strain>
    </source>
</reference>
<dbReference type="InterPro" id="IPR036691">
    <property type="entry name" value="Endo/exonu/phosph_ase_sf"/>
</dbReference>
<dbReference type="AlphaFoldDB" id="A0A8K0KPG2"/>
<dbReference type="PANTHER" id="PTHR33273">
    <property type="entry name" value="DOMAIN-CONTAINING PROTEIN, PUTATIVE-RELATED"/>
    <property type="match status" value="1"/>
</dbReference>
<evidence type="ECO:0000313" key="2">
    <source>
        <dbReference type="EMBL" id="KAG8238847.1"/>
    </source>
</evidence>
<protein>
    <recommendedName>
        <fullName evidence="1">Endonuclease/exonuclease/phosphatase domain-containing protein</fullName>
    </recommendedName>
</protein>
<sequence>MRKSRIVTEELKTLITKYKFDICLLQEPYTINNKIAGFSINSRILQCNNPNINPAAGILINNNDIEVMLIDKFTDSHCVCAEIYSHDLEPYLNKLSAIIKYFNNNNLLIAGDFNAQSKIWHDKLTDKTGEKLEEFIFDLNVLNTSTTIPTFHNTRGMSNIDFTLVNDKLIKNMKQWKIIGNVVTSDHNLIMFTFNAHTAKEKTISDNTRKYNLKKADWKKNLNTLKPVNIDITIDSQILTLENTIHESARKTIPIIRRNNNSKHIWWNTNLKKLKKEVIKLRRKVYKESRHNTNGHSTK</sequence>
<organism evidence="2 3">
    <name type="scientific">Ladona fulva</name>
    <name type="common">Scarce chaser dragonfly</name>
    <name type="synonym">Libellula fulva</name>
    <dbReference type="NCBI Taxonomy" id="123851"/>
    <lineage>
        <taxon>Eukaryota</taxon>
        <taxon>Metazoa</taxon>
        <taxon>Ecdysozoa</taxon>
        <taxon>Arthropoda</taxon>
        <taxon>Hexapoda</taxon>
        <taxon>Insecta</taxon>
        <taxon>Pterygota</taxon>
        <taxon>Palaeoptera</taxon>
        <taxon>Odonata</taxon>
        <taxon>Epiprocta</taxon>
        <taxon>Anisoptera</taxon>
        <taxon>Libelluloidea</taxon>
        <taxon>Libellulidae</taxon>
        <taxon>Ladona</taxon>
    </lineage>
</organism>
<reference evidence="2" key="1">
    <citation type="submission" date="2013-04" db="EMBL/GenBank/DDBJ databases">
        <authorList>
            <person name="Qu J."/>
            <person name="Murali S.C."/>
            <person name="Bandaranaike D."/>
            <person name="Bellair M."/>
            <person name="Blankenburg K."/>
            <person name="Chao H."/>
            <person name="Dinh H."/>
            <person name="Doddapaneni H."/>
            <person name="Downs B."/>
            <person name="Dugan-Rocha S."/>
            <person name="Elkadiri S."/>
            <person name="Gnanaolivu R.D."/>
            <person name="Hernandez B."/>
            <person name="Javaid M."/>
            <person name="Jayaseelan J.C."/>
            <person name="Lee S."/>
            <person name="Li M."/>
            <person name="Ming W."/>
            <person name="Munidasa M."/>
            <person name="Muniz J."/>
            <person name="Nguyen L."/>
            <person name="Ongeri F."/>
            <person name="Osuji N."/>
            <person name="Pu L.-L."/>
            <person name="Puazo M."/>
            <person name="Qu C."/>
            <person name="Quiroz J."/>
            <person name="Raj R."/>
            <person name="Weissenberger G."/>
            <person name="Xin Y."/>
            <person name="Zou X."/>
            <person name="Han Y."/>
            <person name="Richards S."/>
            <person name="Worley K."/>
            <person name="Muzny D."/>
            <person name="Gibbs R."/>
        </authorList>
    </citation>
    <scope>NUCLEOTIDE SEQUENCE</scope>
    <source>
        <strain evidence="2">Sampled in the wild</strain>
    </source>
</reference>
<dbReference type="SUPFAM" id="SSF56219">
    <property type="entry name" value="DNase I-like"/>
    <property type="match status" value="1"/>
</dbReference>
<comment type="caution">
    <text evidence="2">The sequence shown here is derived from an EMBL/GenBank/DDBJ whole genome shotgun (WGS) entry which is preliminary data.</text>
</comment>
<evidence type="ECO:0000313" key="3">
    <source>
        <dbReference type="Proteomes" id="UP000792457"/>
    </source>
</evidence>
<dbReference type="Gene3D" id="3.60.10.10">
    <property type="entry name" value="Endonuclease/exonuclease/phosphatase"/>
    <property type="match status" value="1"/>
</dbReference>
<dbReference type="EMBL" id="KZ309450">
    <property type="protein sequence ID" value="KAG8238847.1"/>
    <property type="molecule type" value="Genomic_DNA"/>
</dbReference>
<feature type="domain" description="Endonuclease/exonuclease/phosphatase" evidence="1">
    <location>
        <begin position="87"/>
        <end position="190"/>
    </location>
</feature>
<dbReference type="Pfam" id="PF14529">
    <property type="entry name" value="Exo_endo_phos_2"/>
    <property type="match status" value="1"/>
</dbReference>
<dbReference type="OrthoDB" id="411871at2759"/>
<keyword evidence="3" id="KW-1185">Reference proteome</keyword>
<name>A0A8K0KPG2_LADFU</name>
<feature type="non-terminal residue" evidence="2">
    <location>
        <position position="299"/>
    </location>
</feature>
<gene>
    <name evidence="2" type="ORF">J437_LFUL018296</name>
</gene>
<accession>A0A8K0KPG2</accession>
<dbReference type="PANTHER" id="PTHR33273:SF4">
    <property type="entry name" value="ENDONUCLEASE_EXONUCLEASE_PHOSPHATASE DOMAIN-CONTAINING PROTEIN"/>
    <property type="match status" value="1"/>
</dbReference>
<proteinExistence type="predicted"/>
<dbReference type="Proteomes" id="UP000792457">
    <property type="component" value="Unassembled WGS sequence"/>
</dbReference>
<evidence type="ECO:0000259" key="1">
    <source>
        <dbReference type="Pfam" id="PF14529"/>
    </source>
</evidence>
<dbReference type="InterPro" id="IPR005135">
    <property type="entry name" value="Endo/exonuclease/phosphatase"/>
</dbReference>